<evidence type="ECO:0000313" key="2">
    <source>
        <dbReference type="Proteomes" id="UP000238375"/>
    </source>
</evidence>
<protein>
    <submittedName>
        <fullName evidence="1">Uncharacterized protein</fullName>
    </submittedName>
</protein>
<organism evidence="1 2">
    <name type="scientific">Spirosoma oryzae</name>
    <dbReference type="NCBI Taxonomy" id="1469603"/>
    <lineage>
        <taxon>Bacteria</taxon>
        <taxon>Pseudomonadati</taxon>
        <taxon>Bacteroidota</taxon>
        <taxon>Cytophagia</taxon>
        <taxon>Cytophagales</taxon>
        <taxon>Cytophagaceae</taxon>
        <taxon>Spirosoma</taxon>
    </lineage>
</organism>
<accession>A0A2T0RSI7</accession>
<evidence type="ECO:0000313" key="1">
    <source>
        <dbReference type="EMBL" id="PRY24121.1"/>
    </source>
</evidence>
<proteinExistence type="predicted"/>
<dbReference type="EMBL" id="PVTE01000040">
    <property type="protein sequence ID" value="PRY24121.1"/>
    <property type="molecule type" value="Genomic_DNA"/>
</dbReference>
<dbReference type="AlphaFoldDB" id="A0A2T0RSI7"/>
<reference evidence="1 2" key="1">
    <citation type="submission" date="2018-03" db="EMBL/GenBank/DDBJ databases">
        <title>Genomic Encyclopedia of Archaeal and Bacterial Type Strains, Phase II (KMG-II): from individual species to whole genera.</title>
        <authorList>
            <person name="Goeker M."/>
        </authorList>
    </citation>
    <scope>NUCLEOTIDE SEQUENCE [LARGE SCALE GENOMIC DNA]</scope>
    <source>
        <strain evidence="1 2">DSM 28354</strain>
    </source>
</reference>
<dbReference type="Proteomes" id="UP000238375">
    <property type="component" value="Unassembled WGS sequence"/>
</dbReference>
<dbReference type="RefSeq" id="WP_106140779.1">
    <property type="nucleotide sequence ID" value="NZ_PVTE01000040.1"/>
</dbReference>
<keyword evidence="2" id="KW-1185">Reference proteome</keyword>
<gene>
    <name evidence="1" type="ORF">CLV58_14020</name>
</gene>
<comment type="caution">
    <text evidence="1">The sequence shown here is derived from an EMBL/GenBank/DDBJ whole genome shotgun (WGS) entry which is preliminary data.</text>
</comment>
<sequence>MTDLRTEITNYGLRLINDTPAGQPIVRSRRLLLTPKPNEQKVNQINLLFRDNGPASVGDIQRLTDGNLAVRVYLPYDEFSVYYTVLQTEKPVRMQLIFDGDVQTGQPIPVRFAMLYVDEPVGEGPRDN</sequence>
<dbReference type="OrthoDB" id="1441420at2"/>
<name>A0A2T0RSI7_9BACT</name>